<keyword evidence="4" id="KW-0508">mRNA splicing</keyword>
<gene>
    <name evidence="8" type="ORF">EZS28_032621</name>
</gene>
<evidence type="ECO:0000256" key="6">
    <source>
        <dbReference type="SAM" id="MobiDB-lite"/>
    </source>
</evidence>
<evidence type="ECO:0000256" key="4">
    <source>
        <dbReference type="ARBA" id="ARBA00023187"/>
    </source>
</evidence>
<accession>A0A5J4UPD3</accession>
<dbReference type="InterPro" id="IPR003890">
    <property type="entry name" value="MIF4G-like_typ-3"/>
</dbReference>
<feature type="non-terminal residue" evidence="8">
    <location>
        <position position="466"/>
    </location>
</feature>
<evidence type="ECO:0000256" key="1">
    <source>
        <dbReference type="ARBA" id="ARBA00004123"/>
    </source>
</evidence>
<evidence type="ECO:0000259" key="7">
    <source>
        <dbReference type="PROSITE" id="PS51366"/>
    </source>
</evidence>
<name>A0A5J4UPD3_9EUKA</name>
<organism evidence="8 9">
    <name type="scientific">Streblomastix strix</name>
    <dbReference type="NCBI Taxonomy" id="222440"/>
    <lineage>
        <taxon>Eukaryota</taxon>
        <taxon>Metamonada</taxon>
        <taxon>Preaxostyla</taxon>
        <taxon>Oxymonadida</taxon>
        <taxon>Streblomastigidae</taxon>
        <taxon>Streblomastix</taxon>
    </lineage>
</organism>
<feature type="compositionally biased region" description="Acidic residues" evidence="6">
    <location>
        <begin position="307"/>
        <end position="328"/>
    </location>
</feature>
<sequence length="466" mass="52877">MTEPDKQASEIAIQKRVYMPPAKVKLLEGQILGGDTFEARRLIQEKAWITLRKAINGLINKANTANVRNIVKDLLKENLIRGKGVFARSMIKAQTAAPIFTPVYAAVTAAINTALPVVGKLVLVRLVVNFKKSYTRDDKPVCESSLKFIAHLANQHVASILLPLQILTLLIDKPSGTSIELCTSFLKEVGQLLSEAHPQALRVVCDSLRSIAQEQKLGEGEERAYDLILDMMDVRRRKFQDYPSLTKELDVVEEGKQITHDDIQLTIHEGDDTLNPQTSLDIFHYEENYEENNRAYEAIKRRILGLDEDESDSPIGDDDEEEGSDDEQKEQKQIQISQAEIEEDTKRANEQEKVDFRRTLYLAISSSVGFEECTHKILQGGVKEGLEIEVCLMLIECCAQERTYNPFFALVGERLCNLDPVYQQAFDECFARQYENIHRLETNKLRNVAMFFAHLLHSDALPWTVL</sequence>
<comment type="subcellular location">
    <subcellularLocation>
        <location evidence="1">Nucleus</location>
    </subcellularLocation>
</comment>
<proteinExistence type="inferred from homology"/>
<dbReference type="PANTHER" id="PTHR18034:SF3">
    <property type="entry name" value="PRE-MRNA-SPLICING FACTOR CWC22 HOMOLOG"/>
    <property type="match status" value="1"/>
</dbReference>
<dbReference type="SMART" id="SM00544">
    <property type="entry name" value="MA3"/>
    <property type="match status" value="1"/>
</dbReference>
<dbReference type="Pfam" id="PF02847">
    <property type="entry name" value="MA3"/>
    <property type="match status" value="1"/>
</dbReference>
<feature type="region of interest" description="Disordered" evidence="6">
    <location>
        <begin position="307"/>
        <end position="331"/>
    </location>
</feature>
<evidence type="ECO:0000256" key="2">
    <source>
        <dbReference type="ARBA" id="ARBA00006856"/>
    </source>
</evidence>
<dbReference type="Proteomes" id="UP000324800">
    <property type="component" value="Unassembled WGS sequence"/>
</dbReference>
<evidence type="ECO:0000313" key="9">
    <source>
        <dbReference type="Proteomes" id="UP000324800"/>
    </source>
</evidence>
<keyword evidence="3" id="KW-0507">mRNA processing</keyword>
<dbReference type="InterPro" id="IPR003891">
    <property type="entry name" value="Initiation_fac_eIF4g_MI"/>
</dbReference>
<dbReference type="GO" id="GO:0003723">
    <property type="term" value="F:RNA binding"/>
    <property type="evidence" value="ECO:0007669"/>
    <property type="project" value="InterPro"/>
</dbReference>
<evidence type="ECO:0000313" key="8">
    <source>
        <dbReference type="EMBL" id="KAA6371851.1"/>
    </source>
</evidence>
<dbReference type="Gene3D" id="1.25.40.180">
    <property type="match status" value="1"/>
</dbReference>
<dbReference type="SMART" id="SM00543">
    <property type="entry name" value="MIF4G"/>
    <property type="match status" value="1"/>
</dbReference>
<dbReference type="EMBL" id="SNRW01014101">
    <property type="protein sequence ID" value="KAA6371851.1"/>
    <property type="molecule type" value="Genomic_DNA"/>
</dbReference>
<dbReference type="SUPFAM" id="SSF48371">
    <property type="entry name" value="ARM repeat"/>
    <property type="match status" value="1"/>
</dbReference>
<dbReference type="PANTHER" id="PTHR18034">
    <property type="entry name" value="CELL CYCLE CONTROL PROTEIN CWF22-RELATED"/>
    <property type="match status" value="1"/>
</dbReference>
<dbReference type="GO" id="GO:0071013">
    <property type="term" value="C:catalytic step 2 spliceosome"/>
    <property type="evidence" value="ECO:0007669"/>
    <property type="project" value="TreeGrafter"/>
</dbReference>
<feature type="domain" description="MI" evidence="7">
    <location>
        <begin position="355"/>
        <end position="466"/>
    </location>
</feature>
<keyword evidence="5" id="KW-0539">Nucleus</keyword>
<dbReference type="PROSITE" id="PS51366">
    <property type="entry name" value="MI"/>
    <property type="match status" value="1"/>
</dbReference>
<reference evidence="8 9" key="1">
    <citation type="submission" date="2019-03" db="EMBL/GenBank/DDBJ databases">
        <title>Single cell metagenomics reveals metabolic interactions within the superorganism composed of flagellate Streblomastix strix and complex community of Bacteroidetes bacteria on its surface.</title>
        <authorList>
            <person name="Treitli S.C."/>
            <person name="Kolisko M."/>
            <person name="Husnik F."/>
            <person name="Keeling P."/>
            <person name="Hampl V."/>
        </authorList>
    </citation>
    <scope>NUCLEOTIDE SEQUENCE [LARGE SCALE GENOMIC DNA]</scope>
    <source>
        <strain evidence="8">ST1C</strain>
    </source>
</reference>
<comment type="similarity">
    <text evidence="2">Belongs to the CWC22 family.</text>
</comment>
<dbReference type="InterPro" id="IPR050781">
    <property type="entry name" value="CWC22_splicing_factor"/>
</dbReference>
<dbReference type="GO" id="GO:0000398">
    <property type="term" value="P:mRNA splicing, via spliceosome"/>
    <property type="evidence" value="ECO:0007669"/>
    <property type="project" value="TreeGrafter"/>
</dbReference>
<comment type="caution">
    <text evidence="8">The sequence shown here is derived from an EMBL/GenBank/DDBJ whole genome shotgun (WGS) entry which is preliminary data.</text>
</comment>
<dbReference type="Pfam" id="PF02854">
    <property type="entry name" value="MIF4G"/>
    <property type="match status" value="1"/>
</dbReference>
<protein>
    <submittedName>
        <fullName evidence="8">Putative Pre-mRNA-splicing factor CWC22</fullName>
    </submittedName>
</protein>
<evidence type="ECO:0000256" key="3">
    <source>
        <dbReference type="ARBA" id="ARBA00022664"/>
    </source>
</evidence>
<dbReference type="OrthoDB" id="1924287at2759"/>
<evidence type="ECO:0000256" key="5">
    <source>
        <dbReference type="ARBA" id="ARBA00023242"/>
    </source>
</evidence>
<dbReference type="InterPro" id="IPR016024">
    <property type="entry name" value="ARM-type_fold"/>
</dbReference>
<dbReference type="AlphaFoldDB" id="A0A5J4UPD3"/>